<gene>
    <name evidence="2" type="ORF">AMATHDRAFT_142628</name>
</gene>
<evidence type="ECO:0000313" key="3">
    <source>
        <dbReference type="Proteomes" id="UP000242287"/>
    </source>
</evidence>
<keyword evidence="3" id="KW-1185">Reference proteome</keyword>
<reference evidence="2 3" key="1">
    <citation type="submission" date="2014-02" db="EMBL/GenBank/DDBJ databases">
        <title>Transposable element dynamics among asymbiotic and ectomycorrhizal Amanita fungi.</title>
        <authorList>
            <consortium name="DOE Joint Genome Institute"/>
            <person name="Hess J."/>
            <person name="Skrede I."/>
            <person name="Wolfe B."/>
            <person name="LaButti K."/>
            <person name="Ohm R.A."/>
            <person name="Grigoriev I.V."/>
            <person name="Pringle A."/>
        </authorList>
    </citation>
    <scope>NUCLEOTIDE SEQUENCE [LARGE SCALE GENOMIC DNA]</scope>
    <source>
        <strain evidence="2 3">SKay4041</strain>
    </source>
</reference>
<accession>A0A2A9NLG4</accession>
<name>A0A2A9NLG4_9AGAR</name>
<keyword evidence="1" id="KW-1133">Transmembrane helix</keyword>
<organism evidence="2 3">
    <name type="scientific">Amanita thiersii Skay4041</name>
    <dbReference type="NCBI Taxonomy" id="703135"/>
    <lineage>
        <taxon>Eukaryota</taxon>
        <taxon>Fungi</taxon>
        <taxon>Dikarya</taxon>
        <taxon>Basidiomycota</taxon>
        <taxon>Agaricomycotina</taxon>
        <taxon>Agaricomycetes</taxon>
        <taxon>Agaricomycetidae</taxon>
        <taxon>Agaricales</taxon>
        <taxon>Pluteineae</taxon>
        <taxon>Amanitaceae</taxon>
        <taxon>Amanita</taxon>
    </lineage>
</organism>
<evidence type="ECO:0008006" key="4">
    <source>
        <dbReference type="Google" id="ProtNLM"/>
    </source>
</evidence>
<sequence length="192" mass="21482">MPVAIYPSPIKSATPPPPRSSLPLPLPLFFLTCLSLAGSWVLLVLSLLDLGYLSMWMCPLMSLFTILYHLGVLILSRAKRSASEPTYFSTVIVLAYLFGVVWFAAFILTNVIIAVKSDYIFSLEDVKSMGLPATAGTQGAQVFFALFEAIILEAFAIKAHLMLRKTGDPEDWRPKVQCNHYLYLYLYLILRL</sequence>
<dbReference type="EMBL" id="KZ301988">
    <property type="protein sequence ID" value="PFH51379.1"/>
    <property type="molecule type" value="Genomic_DNA"/>
</dbReference>
<keyword evidence="1" id="KW-0472">Membrane</keyword>
<feature type="transmembrane region" description="Helical" evidence="1">
    <location>
        <begin position="87"/>
        <end position="115"/>
    </location>
</feature>
<protein>
    <recommendedName>
        <fullName evidence="4">MARVEL domain-containing protein</fullName>
    </recommendedName>
</protein>
<evidence type="ECO:0000313" key="2">
    <source>
        <dbReference type="EMBL" id="PFH51379.1"/>
    </source>
</evidence>
<feature type="transmembrane region" description="Helical" evidence="1">
    <location>
        <begin position="28"/>
        <end position="48"/>
    </location>
</feature>
<dbReference type="Proteomes" id="UP000242287">
    <property type="component" value="Unassembled WGS sequence"/>
</dbReference>
<keyword evidence="1" id="KW-0812">Transmembrane</keyword>
<dbReference type="OrthoDB" id="3196762at2759"/>
<feature type="transmembrane region" description="Helical" evidence="1">
    <location>
        <begin position="54"/>
        <end position="75"/>
    </location>
</feature>
<evidence type="ECO:0000256" key="1">
    <source>
        <dbReference type="SAM" id="Phobius"/>
    </source>
</evidence>
<dbReference type="AlphaFoldDB" id="A0A2A9NLG4"/>
<proteinExistence type="predicted"/>
<feature type="transmembrane region" description="Helical" evidence="1">
    <location>
        <begin position="135"/>
        <end position="157"/>
    </location>
</feature>